<dbReference type="PANTHER" id="PTHR48081">
    <property type="entry name" value="AB HYDROLASE SUPERFAMILY PROTEIN C4A8.06C"/>
    <property type="match status" value="1"/>
</dbReference>
<evidence type="ECO:0000259" key="3">
    <source>
        <dbReference type="Pfam" id="PF07859"/>
    </source>
</evidence>
<comment type="caution">
    <text evidence="4">The sequence shown here is derived from an EMBL/GenBank/DDBJ whole genome shotgun (WGS) entry which is preliminary data.</text>
</comment>
<dbReference type="InterPro" id="IPR013094">
    <property type="entry name" value="AB_hydrolase_3"/>
</dbReference>
<comment type="similarity">
    <text evidence="1">Belongs to the 'GDXG' lipolytic enzyme family.</text>
</comment>
<dbReference type="Gene3D" id="3.40.50.1820">
    <property type="entry name" value="alpha/beta hydrolase"/>
    <property type="match status" value="1"/>
</dbReference>
<evidence type="ECO:0000313" key="5">
    <source>
        <dbReference type="Proteomes" id="UP000468687"/>
    </source>
</evidence>
<evidence type="ECO:0000256" key="1">
    <source>
        <dbReference type="ARBA" id="ARBA00010515"/>
    </source>
</evidence>
<evidence type="ECO:0000256" key="2">
    <source>
        <dbReference type="ARBA" id="ARBA00022801"/>
    </source>
</evidence>
<dbReference type="InterPro" id="IPR002168">
    <property type="entry name" value="Lipase_GDXG_HIS_AS"/>
</dbReference>
<feature type="domain" description="Alpha/beta hydrolase fold-3" evidence="3">
    <location>
        <begin position="129"/>
        <end position="334"/>
    </location>
</feature>
<dbReference type="GO" id="GO:0016787">
    <property type="term" value="F:hydrolase activity"/>
    <property type="evidence" value="ECO:0007669"/>
    <property type="project" value="UniProtKB-KW"/>
</dbReference>
<dbReference type="Proteomes" id="UP000468687">
    <property type="component" value="Unassembled WGS sequence"/>
</dbReference>
<accession>A0A6P0HK97</accession>
<proteinExistence type="inferred from homology"/>
<dbReference type="SUPFAM" id="SSF53474">
    <property type="entry name" value="alpha/beta-Hydrolases"/>
    <property type="match status" value="1"/>
</dbReference>
<dbReference type="InterPro" id="IPR029058">
    <property type="entry name" value="AB_hydrolase_fold"/>
</dbReference>
<organism evidence="4 5">
    <name type="scientific">Nocardioides zeae</name>
    <dbReference type="NCBI Taxonomy" id="1457234"/>
    <lineage>
        <taxon>Bacteria</taxon>
        <taxon>Bacillati</taxon>
        <taxon>Actinomycetota</taxon>
        <taxon>Actinomycetes</taxon>
        <taxon>Propionibacteriales</taxon>
        <taxon>Nocardioidaceae</taxon>
        <taxon>Nocardioides</taxon>
    </lineage>
</organism>
<sequence length="362" mass="39128">MGRDCWHDAVTAPRLTLPEKAERLVVRGLATVPPRVLEKVVVRRAVNRDGERLAPEIALALGALNRLPGSDFSTQPLDRARHQIEAEAAVFGASYPPFHLEEDLELPGPAGPVPATRYRFRAGKPAGLVVYFHGGGWVLGSRHSTVSPVRFLAQHTGCDVLSVDYRLAPEHPFPAALEDARAAWDFAVAQAPGWGIDPARIAVAGDSAGGNISAVLSLDLRTEDVQPCFQLLFFPVTDLSRKSASYAEFRDGFFLTEAQMDWYAERYLPSPTAATDPRVSPLLAPDLAGAPPAYVAVAGFDPLRDEGIAYAERLREAGVPVELAREGDLIHAFINITAVSRSAYDATRRAAVALRRGIVGPE</sequence>
<reference evidence="4 5" key="1">
    <citation type="journal article" date="2014" name="Int. J. Syst. Evol. Microbiol.">
        <title>Nocardioides zeae sp. nov., isolated from the stem of Zea mays.</title>
        <authorList>
            <person name="Glaeser S.P."/>
            <person name="McInroy J.A."/>
            <person name="Busse H.J."/>
            <person name="Kampfer P."/>
        </authorList>
    </citation>
    <scope>NUCLEOTIDE SEQUENCE [LARGE SCALE GENOMIC DNA]</scope>
    <source>
        <strain evidence="4 5">JCM 30728</strain>
    </source>
</reference>
<dbReference type="EMBL" id="JAAGXA010000006">
    <property type="protein sequence ID" value="NEN78667.1"/>
    <property type="molecule type" value="Genomic_DNA"/>
</dbReference>
<gene>
    <name evidence="4" type="ORF">G3T38_10280</name>
</gene>
<dbReference type="PROSITE" id="PS01173">
    <property type="entry name" value="LIPASE_GDXG_HIS"/>
    <property type="match status" value="1"/>
</dbReference>
<keyword evidence="2 4" id="KW-0378">Hydrolase</keyword>
<protein>
    <submittedName>
        <fullName evidence="4">Alpha/beta hydrolase</fullName>
    </submittedName>
</protein>
<dbReference type="PANTHER" id="PTHR48081:SF8">
    <property type="entry name" value="ALPHA_BETA HYDROLASE FOLD-3 DOMAIN-CONTAINING PROTEIN-RELATED"/>
    <property type="match status" value="1"/>
</dbReference>
<dbReference type="AlphaFoldDB" id="A0A6P0HK97"/>
<dbReference type="Pfam" id="PF07859">
    <property type="entry name" value="Abhydrolase_3"/>
    <property type="match status" value="1"/>
</dbReference>
<dbReference type="InterPro" id="IPR050300">
    <property type="entry name" value="GDXG_lipolytic_enzyme"/>
</dbReference>
<keyword evidence="5" id="KW-1185">Reference proteome</keyword>
<evidence type="ECO:0000313" key="4">
    <source>
        <dbReference type="EMBL" id="NEN78667.1"/>
    </source>
</evidence>
<name>A0A6P0HK97_9ACTN</name>